<dbReference type="AlphaFoldDB" id="A0AAD2GFF5"/>
<evidence type="ECO:0000313" key="3">
    <source>
        <dbReference type="Proteomes" id="UP001190091"/>
    </source>
</evidence>
<name>A0AAD2GFF5_ECOLX</name>
<organism evidence="2 3">
    <name type="scientific">Escherichia coli</name>
    <dbReference type="NCBI Taxonomy" id="562"/>
    <lineage>
        <taxon>Bacteria</taxon>
        <taxon>Pseudomonadati</taxon>
        <taxon>Pseudomonadota</taxon>
        <taxon>Gammaproteobacteria</taxon>
        <taxon>Enterobacterales</taxon>
        <taxon>Enterobacteriaceae</taxon>
        <taxon>Escherichia</taxon>
    </lineage>
</organism>
<gene>
    <name evidence="2" type="ORF">FGAF848_08270</name>
</gene>
<proteinExistence type="predicted"/>
<evidence type="ECO:0000256" key="1">
    <source>
        <dbReference type="SAM" id="Phobius"/>
    </source>
</evidence>
<reference evidence="2" key="1">
    <citation type="submission" date="2023-10" db="EMBL/GenBank/DDBJ databases">
        <authorList>
            <person name="Leclercq S."/>
        </authorList>
    </citation>
    <scope>NUCLEOTIDE SEQUENCE</scope>
    <source>
        <strain evidence="2">F848</strain>
    </source>
</reference>
<keyword evidence="1" id="KW-1133">Transmembrane helix</keyword>
<dbReference type="Proteomes" id="UP001190091">
    <property type="component" value="Unassembled WGS sequence"/>
</dbReference>
<evidence type="ECO:0000313" key="2">
    <source>
        <dbReference type="EMBL" id="CAK1207580.1"/>
    </source>
</evidence>
<keyword evidence="1" id="KW-0812">Transmembrane</keyword>
<comment type="caution">
    <text evidence="2">The sequence shown here is derived from an EMBL/GenBank/DDBJ whole genome shotgun (WGS) entry which is preliminary data.</text>
</comment>
<sequence>MCDLSKAELIAIILFAIDFGFLLSGAILLPAINRKN</sequence>
<dbReference type="EMBL" id="CAUZHL010000001">
    <property type="protein sequence ID" value="CAK1207580.1"/>
    <property type="molecule type" value="Genomic_DNA"/>
</dbReference>
<accession>A0AAD2GFF5</accession>
<protein>
    <submittedName>
        <fullName evidence="2">Uncharacterized protein</fullName>
    </submittedName>
</protein>
<feature type="transmembrane region" description="Helical" evidence="1">
    <location>
        <begin position="12"/>
        <end position="32"/>
    </location>
</feature>
<keyword evidence="1" id="KW-0472">Membrane</keyword>